<proteinExistence type="predicted"/>
<reference evidence="4 5" key="1">
    <citation type="submission" date="2019-04" db="EMBL/GenBank/DDBJ databases">
        <title>Isachenkonia alkalipeptolytica gen. nov. sp. nov. a new anaerobic, alkiliphilic organothrophic bacterium capable to reduce synthesized ferrihydrite isolated from a soda lake.</title>
        <authorList>
            <person name="Toshchakov S.V."/>
            <person name="Zavarzina D.G."/>
            <person name="Zhilina T.N."/>
            <person name="Kostrikina N.A."/>
            <person name="Kublanov I.V."/>
        </authorList>
    </citation>
    <scope>NUCLEOTIDE SEQUENCE [LARGE SCALE GENOMIC DNA]</scope>
    <source>
        <strain evidence="4 5">Z-1701</strain>
    </source>
</reference>
<dbReference type="GO" id="GO:0009236">
    <property type="term" value="P:cobalamin biosynthetic process"/>
    <property type="evidence" value="ECO:0007669"/>
    <property type="project" value="UniProtKB-KW"/>
</dbReference>
<dbReference type="RefSeq" id="WP_160718394.1">
    <property type="nucleotide sequence ID" value="NZ_SUMG01000001.1"/>
</dbReference>
<gene>
    <name evidence="4" type="primary">cobK</name>
    <name evidence="4" type="ORF">ISALK_01120</name>
</gene>
<dbReference type="Proteomes" id="UP000449710">
    <property type="component" value="Unassembled WGS sequence"/>
</dbReference>
<evidence type="ECO:0000256" key="2">
    <source>
        <dbReference type="ARBA" id="ARBA00022573"/>
    </source>
</evidence>
<sequence>MIWIAAGTEEGRRIAKALAEKDQEIMVSVTTEYGGSLLRRELENVRIIDRALDYQSMGKIIKEFPITKIVDATHPYADLVSKNLIALAEKNVISYIRYERPSLKELIQKEIPEHEKDHILWVKNTGDAVEALNKSRGKVLLTMGSKTLGDYLKGLDSSRIYARLLPVAKVMEKCRALGLPPGQILGMQGPFSTEFNRATLKEFNIESLVTKDSGLTGGVREKILGALETKVQIIIIERPGVVYPRVFSDMEALMKEL</sequence>
<evidence type="ECO:0000256" key="1">
    <source>
        <dbReference type="ARBA" id="ARBA00004953"/>
    </source>
</evidence>
<dbReference type="InterPro" id="IPR003723">
    <property type="entry name" value="Precorrin-6x_reduct"/>
</dbReference>
<name>A0AA43XIJ6_9CLOT</name>
<evidence type="ECO:0000256" key="3">
    <source>
        <dbReference type="ARBA" id="ARBA00023002"/>
    </source>
</evidence>
<keyword evidence="2" id="KW-0169">Cobalamin biosynthesis</keyword>
<keyword evidence="5" id="KW-1185">Reference proteome</keyword>
<comment type="pathway">
    <text evidence="1">Cofactor biosynthesis; adenosylcobalamin biosynthesis.</text>
</comment>
<dbReference type="Pfam" id="PF02571">
    <property type="entry name" value="CbiJ"/>
    <property type="match status" value="1"/>
</dbReference>
<evidence type="ECO:0000313" key="4">
    <source>
        <dbReference type="EMBL" id="NBG87091.1"/>
    </source>
</evidence>
<evidence type="ECO:0000313" key="5">
    <source>
        <dbReference type="Proteomes" id="UP000449710"/>
    </source>
</evidence>
<dbReference type="AlphaFoldDB" id="A0AA43XIJ6"/>
<accession>A0AA43XIJ6</accession>
<protein>
    <submittedName>
        <fullName evidence="4">Precorrin-6A reductase</fullName>
        <ecNumber evidence="4">1.3.1.54</ecNumber>
    </submittedName>
</protein>
<dbReference type="PANTHER" id="PTHR36925">
    <property type="entry name" value="COBALT-PRECORRIN-6A REDUCTASE"/>
    <property type="match status" value="1"/>
</dbReference>
<dbReference type="EMBL" id="SUMG01000001">
    <property type="protein sequence ID" value="NBG87091.1"/>
    <property type="molecule type" value="Genomic_DNA"/>
</dbReference>
<dbReference type="PROSITE" id="PS51014">
    <property type="entry name" value="COBK_CBIJ"/>
    <property type="match status" value="1"/>
</dbReference>
<dbReference type="PANTHER" id="PTHR36925:SF1">
    <property type="entry name" value="COBALT-PRECORRIN-6A REDUCTASE"/>
    <property type="match status" value="1"/>
</dbReference>
<organism evidence="4 5">
    <name type="scientific">Isachenkonia alkalipeptolytica</name>
    <dbReference type="NCBI Taxonomy" id="2565777"/>
    <lineage>
        <taxon>Bacteria</taxon>
        <taxon>Bacillati</taxon>
        <taxon>Bacillota</taxon>
        <taxon>Clostridia</taxon>
        <taxon>Eubacteriales</taxon>
        <taxon>Clostridiaceae</taxon>
        <taxon>Isachenkonia</taxon>
    </lineage>
</organism>
<dbReference type="NCBIfam" id="TIGR00715">
    <property type="entry name" value="precor6x_red"/>
    <property type="match status" value="1"/>
</dbReference>
<dbReference type="EC" id="1.3.1.54" evidence="4"/>
<keyword evidence="3 4" id="KW-0560">Oxidoreductase</keyword>
<dbReference type="GO" id="GO:0016994">
    <property type="term" value="F:precorrin-6A reductase activity"/>
    <property type="evidence" value="ECO:0007669"/>
    <property type="project" value="UniProtKB-EC"/>
</dbReference>
<comment type="caution">
    <text evidence="4">The sequence shown here is derived from an EMBL/GenBank/DDBJ whole genome shotgun (WGS) entry which is preliminary data.</text>
</comment>